<organism evidence="1">
    <name type="scientific">marine sediment metagenome</name>
    <dbReference type="NCBI Taxonomy" id="412755"/>
    <lineage>
        <taxon>unclassified sequences</taxon>
        <taxon>metagenomes</taxon>
        <taxon>ecological metagenomes</taxon>
    </lineage>
</organism>
<name>X1BJ81_9ZZZZ</name>
<dbReference type="EMBL" id="BART01012693">
    <property type="protein sequence ID" value="GAG84153.1"/>
    <property type="molecule type" value="Genomic_DNA"/>
</dbReference>
<reference evidence="1" key="1">
    <citation type="journal article" date="2014" name="Front. Microbiol.">
        <title>High frequency of phylogenetically diverse reductive dehalogenase-homologous genes in deep subseafloor sedimentary metagenomes.</title>
        <authorList>
            <person name="Kawai M."/>
            <person name="Futagami T."/>
            <person name="Toyoda A."/>
            <person name="Takaki Y."/>
            <person name="Nishi S."/>
            <person name="Hori S."/>
            <person name="Arai W."/>
            <person name="Tsubouchi T."/>
            <person name="Morono Y."/>
            <person name="Uchiyama I."/>
            <person name="Ito T."/>
            <person name="Fujiyama A."/>
            <person name="Inagaki F."/>
            <person name="Takami H."/>
        </authorList>
    </citation>
    <scope>NUCLEOTIDE SEQUENCE</scope>
    <source>
        <strain evidence="1">Expedition CK06-06</strain>
    </source>
</reference>
<comment type="caution">
    <text evidence="1">The sequence shown here is derived from an EMBL/GenBank/DDBJ whole genome shotgun (WGS) entry which is preliminary data.</text>
</comment>
<evidence type="ECO:0000313" key="1">
    <source>
        <dbReference type="EMBL" id="GAG84153.1"/>
    </source>
</evidence>
<sequence>MKPKEGQRIADEHVAQLMEHFDHVQIIASWTSPKGDTHHISRGRGNWFARTGQCRAWLKYQEDAELADEIAERLDDEDDWKENK</sequence>
<proteinExistence type="predicted"/>
<protein>
    <submittedName>
        <fullName evidence="1">Uncharacterized protein</fullName>
    </submittedName>
</protein>
<gene>
    <name evidence="1" type="ORF">S01H4_26348</name>
</gene>
<dbReference type="AlphaFoldDB" id="X1BJ81"/>
<accession>X1BJ81</accession>